<evidence type="ECO:0000313" key="3">
    <source>
        <dbReference type="Proteomes" id="UP000291301"/>
    </source>
</evidence>
<evidence type="ECO:0000256" key="1">
    <source>
        <dbReference type="SAM" id="MobiDB-lite"/>
    </source>
</evidence>
<accession>A0A4R0PDH7</accession>
<dbReference type="Proteomes" id="UP000291301">
    <property type="component" value="Unassembled WGS sequence"/>
</dbReference>
<protein>
    <submittedName>
        <fullName evidence="2">Uncharacterized protein</fullName>
    </submittedName>
</protein>
<dbReference type="AlphaFoldDB" id="A0A4R0PDH7"/>
<dbReference type="OrthoDB" id="9809589at2"/>
<dbReference type="RefSeq" id="WP_131568124.1">
    <property type="nucleotide sequence ID" value="NZ_JAINFK010000002.1"/>
</dbReference>
<dbReference type="EMBL" id="SJST01000003">
    <property type="protein sequence ID" value="TCD14265.1"/>
    <property type="molecule type" value="Genomic_DNA"/>
</dbReference>
<keyword evidence="3" id="KW-1185">Reference proteome</keyword>
<comment type="caution">
    <text evidence="2">The sequence shown here is derived from an EMBL/GenBank/DDBJ whole genome shotgun (WGS) entry which is preliminary data.</text>
</comment>
<feature type="compositionally biased region" description="Basic and acidic residues" evidence="1">
    <location>
        <begin position="1"/>
        <end position="11"/>
    </location>
</feature>
<feature type="region of interest" description="Disordered" evidence="1">
    <location>
        <begin position="1"/>
        <end position="82"/>
    </location>
</feature>
<proteinExistence type="predicted"/>
<name>A0A4R0PDH7_9HYPH</name>
<feature type="compositionally biased region" description="Pro residues" evidence="1">
    <location>
        <begin position="31"/>
        <end position="42"/>
    </location>
</feature>
<reference evidence="2 3" key="1">
    <citation type="journal article" date="2015" name="Antonie Van Leeuwenhoek">
        <title>Oricola cellulosilytica gen. nov., sp. nov., a cellulose-degrading bacterium of the family Phyllobacteriaceae isolated from surface seashore water, and emended descriptions of Mesorhizobium loti and Phyllobacterium myrsinacearum.</title>
        <authorList>
            <person name="Hameed A."/>
            <person name="Shahina M."/>
            <person name="Lai W.A."/>
            <person name="Lin S.Y."/>
            <person name="Young L.S."/>
            <person name="Liu Y.C."/>
            <person name="Hsu Y.H."/>
            <person name="Young C.C."/>
        </authorList>
    </citation>
    <scope>NUCLEOTIDE SEQUENCE [LARGE SCALE GENOMIC DNA]</scope>
    <source>
        <strain evidence="2 3">KCTC 52183</strain>
    </source>
</reference>
<gene>
    <name evidence="2" type="ORF">E0D97_09295</name>
</gene>
<organism evidence="2 3">
    <name type="scientific">Oricola cellulosilytica</name>
    <dbReference type="NCBI Taxonomy" id="1429082"/>
    <lineage>
        <taxon>Bacteria</taxon>
        <taxon>Pseudomonadati</taxon>
        <taxon>Pseudomonadota</taxon>
        <taxon>Alphaproteobacteria</taxon>
        <taxon>Hyphomicrobiales</taxon>
        <taxon>Ahrensiaceae</taxon>
        <taxon>Oricola</taxon>
    </lineage>
</organism>
<sequence length="229" mass="24967">MPDGEIRREDLPPLETPIPGNTPSDRESIVGPPPSDAIPLPEPFRAKPGMDPENPLAIPGQDGVEQDGGLPQGGEPVIGGDVEDLPPPVQRMREMIMQAARDADFEALRPLIGSGADMTQLSLGGYEGDPIAYIRDLSGDTKGHEILAILLEVLEAGYAIYDPGTPNEIFVWPYFVATSLDELTPKQRVELFKLVTSGDYEDMRAFGAYIFYRVGISPDGRWRFFVAGD</sequence>
<evidence type="ECO:0000313" key="2">
    <source>
        <dbReference type="EMBL" id="TCD14265.1"/>
    </source>
</evidence>